<evidence type="ECO:0000256" key="1">
    <source>
        <dbReference type="ARBA" id="ARBA00005937"/>
    </source>
</evidence>
<dbReference type="PIRSF" id="PIRSF005054">
    <property type="entry name" value="PF1131"/>
    <property type="match status" value="1"/>
</dbReference>
<organism evidence="7 8">
    <name type="scientific">Thermoanaerobacter thermohydrosulfuricus</name>
    <name type="common">Clostridium thermohydrosulfuricum</name>
    <dbReference type="NCBI Taxonomy" id="1516"/>
    <lineage>
        <taxon>Bacteria</taxon>
        <taxon>Bacillati</taxon>
        <taxon>Bacillota</taxon>
        <taxon>Clostridia</taxon>
        <taxon>Thermoanaerobacterales</taxon>
        <taxon>Thermoanaerobacteraceae</taxon>
        <taxon>Thermoanaerobacter</taxon>
    </lineage>
</organism>
<comment type="similarity">
    <text evidence="1 4">Belongs to the CRISPR-associated protein Cas6/Cse3/CasE family.</text>
</comment>
<evidence type="ECO:0000256" key="4">
    <source>
        <dbReference type="PIRNR" id="PIRNR005054"/>
    </source>
</evidence>
<dbReference type="RefSeq" id="WP_074591880.1">
    <property type="nucleotide sequence ID" value="NZ_FNBS01000002.1"/>
</dbReference>
<dbReference type="EMBL" id="FNBS01000002">
    <property type="protein sequence ID" value="SDF01242.1"/>
    <property type="molecule type" value="Genomic_DNA"/>
</dbReference>
<dbReference type="PANTHER" id="PTHR36984">
    <property type="entry name" value="CRISPR-ASSOCIATED ENDORIBONUCLEASE CAS6 1"/>
    <property type="match status" value="1"/>
</dbReference>
<evidence type="ECO:0000313" key="8">
    <source>
        <dbReference type="Proteomes" id="UP000183404"/>
    </source>
</evidence>
<reference evidence="7 8" key="1">
    <citation type="submission" date="2016-10" db="EMBL/GenBank/DDBJ databases">
        <authorList>
            <person name="de Groot N.N."/>
        </authorList>
    </citation>
    <scope>NUCLEOTIDE SEQUENCE [LARGE SCALE GENOMIC DNA]</scope>
    <source>
        <strain evidence="7 8">DSM 569</strain>
    </source>
</reference>
<dbReference type="Gene3D" id="3.30.70.1890">
    <property type="match status" value="1"/>
</dbReference>
<dbReference type="InterPro" id="IPR045747">
    <property type="entry name" value="CRISPR-assoc_prot_Cas6_N_sf"/>
</dbReference>
<proteinExistence type="inferred from homology"/>
<dbReference type="InterPro" id="IPR049435">
    <property type="entry name" value="Cas_Cas6_C"/>
</dbReference>
<dbReference type="AlphaFoldDB" id="A0A1G7HL98"/>
<feature type="active site" description="Proton acceptor" evidence="5">
    <location>
        <position position="28"/>
    </location>
</feature>
<feature type="active site" description="Proton donor" evidence="5">
    <location>
        <position position="40"/>
    </location>
</feature>
<dbReference type="GO" id="GO:0051607">
    <property type="term" value="P:defense response to virus"/>
    <property type="evidence" value="ECO:0007669"/>
    <property type="project" value="UniProtKB-KW"/>
</dbReference>
<dbReference type="GO" id="GO:0003723">
    <property type="term" value="F:RNA binding"/>
    <property type="evidence" value="ECO:0007669"/>
    <property type="project" value="UniProtKB-KW"/>
</dbReference>
<evidence type="ECO:0000256" key="5">
    <source>
        <dbReference type="PIRSR" id="PIRSR005054-50"/>
    </source>
</evidence>
<evidence type="ECO:0000313" key="7">
    <source>
        <dbReference type="EMBL" id="SDF01242.1"/>
    </source>
</evidence>
<evidence type="ECO:0000256" key="2">
    <source>
        <dbReference type="ARBA" id="ARBA00022884"/>
    </source>
</evidence>
<dbReference type="Pfam" id="PF01881">
    <property type="entry name" value="Cas_Cas6_C"/>
    <property type="match status" value="1"/>
</dbReference>
<keyword evidence="2" id="KW-0694">RNA-binding</keyword>
<evidence type="ECO:0000259" key="6">
    <source>
        <dbReference type="Pfam" id="PF01881"/>
    </source>
</evidence>
<protein>
    <recommendedName>
        <fullName evidence="4">CRISPR-associated endoribonuclease</fullName>
    </recommendedName>
</protein>
<dbReference type="GO" id="GO:0016788">
    <property type="term" value="F:hydrolase activity, acting on ester bonds"/>
    <property type="evidence" value="ECO:0007669"/>
    <property type="project" value="InterPro"/>
</dbReference>
<sequence>MRLKIVLEAENDLLLPLHYNHLIQKVIYSLLDEKYADFLHNEGFNYNGKKFQLFTFSRLVIENKEVYREAIRIKPGKVYLTVSSMDERFIFSIVDGLLKEKAVKFQEGTLYLQNIFARKNLVAKKIVGLTISPVVVTKGGTDKPVDFYSPRDSEFLEVIRNNLKFKYAAYYKEEYKGDLNVKLLDDKKIKRVVAKYKKWPYEGYLGGFIVEGDTKIVDIAYSCGIGNKNAQGFGCLELFSDINKFENYLRIV</sequence>
<dbReference type="PANTHER" id="PTHR36984:SF1">
    <property type="entry name" value="CRISPR-ASSOCIATED ENDORIBONUCLEASE CAS6 1"/>
    <property type="match status" value="1"/>
</dbReference>
<keyword evidence="3" id="KW-0051">Antiviral defense</keyword>
<dbReference type="Proteomes" id="UP000183404">
    <property type="component" value="Unassembled WGS sequence"/>
</dbReference>
<gene>
    <name evidence="7" type="ORF">SAMN04244560_00095</name>
</gene>
<accession>A0A1G7HL98</accession>
<name>A0A1G7HL98_THETY</name>
<evidence type="ECO:0000256" key="3">
    <source>
        <dbReference type="ARBA" id="ARBA00023118"/>
    </source>
</evidence>
<dbReference type="NCBIfam" id="TIGR01877">
    <property type="entry name" value="cas_cas6"/>
    <property type="match status" value="1"/>
</dbReference>
<comment type="function">
    <text evidence="4">CRISPR (clustered regularly interspaced short palindromic repeat), is an adaptive immune system that provides protection against mobile genetic elements (viruses, transposable elements and conjugative plasmids). CRISPR clusters contain sequences complementary to antecedent mobile elements and target invading nucleic acids. CRISPR clusters are transcribed and processed into CRISPR RNA (crRNA).</text>
</comment>
<dbReference type="InterPro" id="IPR010156">
    <property type="entry name" value="CRISPR-assoc_prot_Cas6"/>
</dbReference>
<feature type="domain" description="CRISPR associated protein Cas6 C-terminal" evidence="6">
    <location>
        <begin position="126"/>
        <end position="238"/>
    </location>
</feature>
<dbReference type="Pfam" id="PF21350">
    <property type="entry name" value="Cas6_I-A"/>
    <property type="match status" value="1"/>
</dbReference>
<dbReference type="CDD" id="cd21140">
    <property type="entry name" value="Cas6_I-like"/>
    <property type="match status" value="1"/>
</dbReference>
<dbReference type="Gene3D" id="3.30.70.1900">
    <property type="match status" value="1"/>
</dbReference>